<feature type="domain" description="Carboxylesterase type B" evidence="5">
    <location>
        <begin position="7"/>
        <end position="475"/>
    </location>
</feature>
<sequence length="505" mass="52607">MVERGPGVLTRYGALRGAAKDGVAAFLGVPYAKAPVGPLRFRAPEPVEPWDGVRAATAFGPTAPKRPYAPPLDALLPDPDVAGDDCLNLNVWAPWGGTGATAGTDGTGGTGGTGRGTGEGGRPVMVWIHGGSLIHGSSAVPVYDGTAFARDGVVLVSVNYRLGIEGFGVFPDAPGNIGLRDQIAALSWVRENIAAFGGDPERVTVFGESAGAISIAALLASPLAEGLFRRAVVQSGAPIAQPLATARRTTEAVAARLGVPATAGAFARVDRARLLAAQTEVTGKGSPLTGGHSFQIVVDGEVVPRDPAEALSAGASAGVDLLMGTTTEEYRLWFVPTGVTDRVGPVVQRLLLRKAKVPSRAARVYRAGRPREKPGEVLGALATDKLLRIPLNRLADARLRSGGPGGTYLYEFGWRSPVLDLGACHALELGFVFDTLDLPETRALTGPDAPRDLAAAMHAAWVSFASTGDPGWRPWDPARPVMTFGPGLPSLVEAPREAERKAWEN</sequence>
<dbReference type="PANTHER" id="PTHR11559">
    <property type="entry name" value="CARBOXYLESTERASE"/>
    <property type="match status" value="1"/>
</dbReference>
<reference evidence="6 7" key="1">
    <citation type="submission" date="2022-10" db="EMBL/GenBank/DDBJ databases">
        <title>The complete genomes of actinobacterial strains from the NBC collection.</title>
        <authorList>
            <person name="Joergensen T.S."/>
            <person name="Alvarez Arevalo M."/>
            <person name="Sterndorff E.B."/>
            <person name="Faurdal D."/>
            <person name="Vuksanovic O."/>
            <person name="Mourched A.-S."/>
            <person name="Charusanti P."/>
            <person name="Shaw S."/>
            <person name="Blin K."/>
            <person name="Weber T."/>
        </authorList>
    </citation>
    <scope>NUCLEOTIDE SEQUENCE [LARGE SCALE GENOMIC DNA]</scope>
    <source>
        <strain evidence="6 7">NBC_00123</strain>
    </source>
</reference>
<organism evidence="6 7">
    <name type="scientific">Streptomyces zaomyceticus</name>
    <dbReference type="NCBI Taxonomy" id="68286"/>
    <lineage>
        <taxon>Bacteria</taxon>
        <taxon>Bacillati</taxon>
        <taxon>Actinomycetota</taxon>
        <taxon>Actinomycetes</taxon>
        <taxon>Kitasatosporales</taxon>
        <taxon>Streptomycetaceae</taxon>
        <taxon>Streptomyces</taxon>
    </lineage>
</organism>
<keyword evidence="2 3" id="KW-0378">Hydrolase</keyword>
<dbReference type="PROSITE" id="PS00122">
    <property type="entry name" value="CARBOXYLESTERASE_B_1"/>
    <property type="match status" value="1"/>
</dbReference>
<dbReference type="SUPFAM" id="SSF53474">
    <property type="entry name" value="alpha/beta-Hydrolases"/>
    <property type="match status" value="1"/>
</dbReference>
<dbReference type="RefSeq" id="WP_406336677.1">
    <property type="nucleotide sequence ID" value="NZ_CP108188.1"/>
</dbReference>
<dbReference type="Proteomes" id="UP001622594">
    <property type="component" value="Chromosome"/>
</dbReference>
<evidence type="ECO:0000313" key="6">
    <source>
        <dbReference type="EMBL" id="WTR73863.1"/>
    </source>
</evidence>
<dbReference type="EMBL" id="CP108188">
    <property type="protein sequence ID" value="WTR73863.1"/>
    <property type="molecule type" value="Genomic_DNA"/>
</dbReference>
<dbReference type="InterPro" id="IPR019826">
    <property type="entry name" value="Carboxylesterase_B_AS"/>
</dbReference>
<evidence type="ECO:0000256" key="3">
    <source>
        <dbReference type="RuleBase" id="RU361235"/>
    </source>
</evidence>
<evidence type="ECO:0000259" key="5">
    <source>
        <dbReference type="Pfam" id="PF00135"/>
    </source>
</evidence>
<protein>
    <recommendedName>
        <fullName evidence="3">Carboxylic ester hydrolase</fullName>
        <ecNumber evidence="3">3.1.1.-</ecNumber>
    </recommendedName>
</protein>
<dbReference type="InterPro" id="IPR002018">
    <property type="entry name" value="CarbesteraseB"/>
</dbReference>
<dbReference type="Gene3D" id="3.40.50.1820">
    <property type="entry name" value="alpha/beta hydrolase"/>
    <property type="match status" value="1"/>
</dbReference>
<comment type="similarity">
    <text evidence="1 3">Belongs to the type-B carboxylesterase/lipase family.</text>
</comment>
<gene>
    <name evidence="6" type="ORF">OG814_33540</name>
</gene>
<evidence type="ECO:0000256" key="4">
    <source>
        <dbReference type="SAM" id="MobiDB-lite"/>
    </source>
</evidence>
<evidence type="ECO:0000256" key="1">
    <source>
        <dbReference type="ARBA" id="ARBA00005964"/>
    </source>
</evidence>
<evidence type="ECO:0000313" key="7">
    <source>
        <dbReference type="Proteomes" id="UP001622594"/>
    </source>
</evidence>
<accession>A0ABZ1LKG8</accession>
<name>A0ABZ1LKG8_9ACTN</name>
<dbReference type="EC" id="3.1.1.-" evidence="3"/>
<dbReference type="Pfam" id="PF00135">
    <property type="entry name" value="COesterase"/>
    <property type="match status" value="1"/>
</dbReference>
<keyword evidence="7" id="KW-1185">Reference proteome</keyword>
<feature type="region of interest" description="Disordered" evidence="4">
    <location>
        <begin position="99"/>
        <end position="119"/>
    </location>
</feature>
<dbReference type="InterPro" id="IPR050309">
    <property type="entry name" value="Type-B_Carboxylest/Lipase"/>
</dbReference>
<dbReference type="InterPro" id="IPR029058">
    <property type="entry name" value="AB_hydrolase_fold"/>
</dbReference>
<proteinExistence type="inferred from homology"/>
<evidence type="ECO:0000256" key="2">
    <source>
        <dbReference type="ARBA" id="ARBA00022801"/>
    </source>
</evidence>